<dbReference type="Gene3D" id="3.90.79.10">
    <property type="entry name" value="Nucleoside Triphosphate Pyrophosphohydrolase"/>
    <property type="match status" value="1"/>
</dbReference>
<dbReference type="GO" id="GO:0016787">
    <property type="term" value="F:hydrolase activity"/>
    <property type="evidence" value="ECO:0007669"/>
    <property type="project" value="UniProtKB-KW"/>
</dbReference>
<dbReference type="Proteomes" id="UP000034325">
    <property type="component" value="Unassembled WGS sequence"/>
</dbReference>
<dbReference type="PANTHER" id="PTHR43736">
    <property type="entry name" value="ADP-RIBOSE PYROPHOSPHATASE"/>
    <property type="match status" value="1"/>
</dbReference>
<dbReference type="Pfam" id="PF00293">
    <property type="entry name" value="NUDIX"/>
    <property type="match status" value="1"/>
</dbReference>
<evidence type="ECO:0000313" key="4">
    <source>
        <dbReference type="Proteomes" id="UP000034325"/>
    </source>
</evidence>
<reference evidence="3 4" key="1">
    <citation type="journal article" date="2015" name="Nature">
        <title>rRNA introns, odd ribosomes, and small enigmatic genomes across a large radiation of phyla.</title>
        <authorList>
            <person name="Brown C.T."/>
            <person name="Hug L.A."/>
            <person name="Thomas B.C."/>
            <person name="Sharon I."/>
            <person name="Castelle C.J."/>
            <person name="Singh A."/>
            <person name="Wilkins M.J."/>
            <person name="Williams K.H."/>
            <person name="Banfield J.F."/>
        </authorList>
    </citation>
    <scope>NUCLEOTIDE SEQUENCE [LARGE SCALE GENOMIC DNA]</scope>
</reference>
<sequence>MNESKHLDELGQIMLASECYVIKDGKVLMFKRSDTASKFPGFWIGPGGHIDHDEDALLAAVREIDEEAGVKVDLDDIKLKGIALHHHMDRKEVWVSFVFLATIKKNQKEKKEDLEGNAKWIPLEELLVMDNVFPPAKYYFDHVLNDKPGILYTNIQWKNSQLVKSLNQRVDKNG</sequence>
<accession>A0A0G0PKA1</accession>
<evidence type="ECO:0000256" key="1">
    <source>
        <dbReference type="ARBA" id="ARBA00022801"/>
    </source>
</evidence>
<dbReference type="SUPFAM" id="SSF55811">
    <property type="entry name" value="Nudix"/>
    <property type="match status" value="1"/>
</dbReference>
<dbReference type="InterPro" id="IPR020084">
    <property type="entry name" value="NUDIX_hydrolase_CS"/>
</dbReference>
<proteinExistence type="predicted"/>
<gene>
    <name evidence="3" type="ORF">UT23_C0002G0069</name>
</gene>
<evidence type="ECO:0000313" key="3">
    <source>
        <dbReference type="EMBL" id="KKQ98569.1"/>
    </source>
</evidence>
<dbReference type="PROSITE" id="PS51462">
    <property type="entry name" value="NUDIX"/>
    <property type="match status" value="1"/>
</dbReference>
<keyword evidence="1" id="KW-0378">Hydrolase</keyword>
<dbReference type="PANTHER" id="PTHR43736:SF1">
    <property type="entry name" value="DIHYDRONEOPTERIN TRIPHOSPHATE DIPHOSPHATASE"/>
    <property type="match status" value="1"/>
</dbReference>
<comment type="caution">
    <text evidence="3">The sequence shown here is derived from an EMBL/GenBank/DDBJ whole genome shotgun (WGS) entry which is preliminary data.</text>
</comment>
<feature type="domain" description="Nudix hydrolase" evidence="2">
    <location>
        <begin position="12"/>
        <end position="144"/>
    </location>
</feature>
<organism evidence="3 4">
    <name type="scientific">Candidatus Woesebacteria bacterium GW2011_GWA1_39_12</name>
    <dbReference type="NCBI Taxonomy" id="1618549"/>
    <lineage>
        <taxon>Bacteria</taxon>
        <taxon>Candidatus Woeseibacteriota</taxon>
    </lineage>
</organism>
<dbReference type="AlphaFoldDB" id="A0A0G0PKA1"/>
<dbReference type="InterPro" id="IPR015797">
    <property type="entry name" value="NUDIX_hydrolase-like_dom_sf"/>
</dbReference>
<dbReference type="PROSITE" id="PS00893">
    <property type="entry name" value="NUDIX_BOX"/>
    <property type="match status" value="1"/>
</dbReference>
<dbReference type="InterPro" id="IPR000086">
    <property type="entry name" value="NUDIX_hydrolase_dom"/>
</dbReference>
<evidence type="ECO:0000259" key="2">
    <source>
        <dbReference type="PROSITE" id="PS51462"/>
    </source>
</evidence>
<protein>
    <recommendedName>
        <fullName evidence="2">Nudix hydrolase domain-containing protein</fullName>
    </recommendedName>
</protein>
<dbReference type="EMBL" id="LBWA01000002">
    <property type="protein sequence ID" value="KKQ98569.1"/>
    <property type="molecule type" value="Genomic_DNA"/>
</dbReference>
<name>A0A0G0PKA1_9BACT</name>